<dbReference type="AlphaFoldDB" id="A0A7U3ZLE9"/>
<reference evidence="14" key="1">
    <citation type="submission" date="2011-06" db="EMBL/GenBank/DDBJ databases">
        <title>The complete genome of chromosome of Runella slithyformis DSM 19594.</title>
        <authorList>
            <consortium name="US DOE Joint Genome Institute (JGI-PGF)"/>
            <person name="Lucas S."/>
            <person name="Han J."/>
            <person name="Lapidus A."/>
            <person name="Bruce D."/>
            <person name="Goodwin L."/>
            <person name="Pitluck S."/>
            <person name="Peters L."/>
            <person name="Kyrpides N."/>
            <person name="Mavromatis K."/>
            <person name="Ivanova N."/>
            <person name="Ovchinnikova G."/>
            <person name="Zhang X."/>
            <person name="Misra M."/>
            <person name="Detter J.C."/>
            <person name="Tapia R."/>
            <person name="Han C."/>
            <person name="Land M."/>
            <person name="Hauser L."/>
            <person name="Markowitz V."/>
            <person name="Cheng J.-F."/>
            <person name="Hugenholtz P."/>
            <person name="Woyke T."/>
            <person name="Wu D."/>
            <person name="Tindall B."/>
            <person name="Faehrich R."/>
            <person name="Brambilla E."/>
            <person name="Klenk H.-P."/>
            <person name="Eisen J.A."/>
        </authorList>
    </citation>
    <scope>NUCLEOTIDE SEQUENCE [LARGE SCALE GENOMIC DNA]</scope>
    <source>
        <strain evidence="14">ATCC 29530 / DSM 19594 / LMG 11500 / NCIMB 11436 / LSU 4</strain>
    </source>
</reference>
<evidence type="ECO:0000256" key="1">
    <source>
        <dbReference type="ARBA" id="ARBA00004141"/>
    </source>
</evidence>
<dbReference type="PANTHER" id="PTHR35457">
    <property type="entry name" value="HEME A SYNTHASE"/>
    <property type="match status" value="1"/>
</dbReference>
<dbReference type="GO" id="GO:0046872">
    <property type="term" value="F:metal ion binding"/>
    <property type="evidence" value="ECO:0007669"/>
    <property type="project" value="UniProtKB-KW"/>
</dbReference>
<dbReference type="GO" id="GO:0016020">
    <property type="term" value="C:membrane"/>
    <property type="evidence" value="ECO:0007669"/>
    <property type="project" value="UniProtKB-SubCell"/>
</dbReference>
<evidence type="ECO:0000256" key="5">
    <source>
        <dbReference type="ARBA" id="ARBA00022989"/>
    </source>
</evidence>
<evidence type="ECO:0000313" key="13">
    <source>
        <dbReference type="EMBL" id="AEI49358.1"/>
    </source>
</evidence>
<dbReference type="Pfam" id="PF02628">
    <property type="entry name" value="COX15-CtaA"/>
    <property type="match status" value="1"/>
</dbReference>
<dbReference type="EMBL" id="CP002859">
    <property type="protein sequence ID" value="AEI49358.1"/>
    <property type="molecule type" value="Genomic_DNA"/>
</dbReference>
<evidence type="ECO:0000256" key="12">
    <source>
        <dbReference type="SAM" id="Phobius"/>
    </source>
</evidence>
<dbReference type="RefSeq" id="WP_013928667.1">
    <property type="nucleotide sequence ID" value="NC_015703.1"/>
</dbReference>
<dbReference type="Proteomes" id="UP000000493">
    <property type="component" value="Chromosome"/>
</dbReference>
<feature type="transmembrane region" description="Helical" evidence="12">
    <location>
        <begin position="272"/>
        <end position="295"/>
    </location>
</feature>
<proteinExistence type="predicted"/>
<keyword evidence="7" id="KW-0408">Iron</keyword>
<feature type="transmembrane region" description="Helical" evidence="12">
    <location>
        <begin position="301"/>
        <end position="321"/>
    </location>
</feature>
<feature type="transmembrane region" description="Helical" evidence="12">
    <location>
        <begin position="122"/>
        <end position="139"/>
    </location>
</feature>
<keyword evidence="10" id="KW-1015">Disulfide bond</keyword>
<dbReference type="GO" id="GO:0006784">
    <property type="term" value="P:heme A biosynthetic process"/>
    <property type="evidence" value="ECO:0007669"/>
    <property type="project" value="InterPro"/>
</dbReference>
<comment type="subcellular location">
    <subcellularLocation>
        <location evidence="1">Membrane</location>
        <topology evidence="1">Multi-pass membrane protein</topology>
    </subcellularLocation>
</comment>
<dbReference type="PANTHER" id="PTHR35457:SF1">
    <property type="entry name" value="HEME A SYNTHASE"/>
    <property type="match status" value="1"/>
</dbReference>
<keyword evidence="5 12" id="KW-1133">Transmembrane helix</keyword>
<dbReference type="InterPro" id="IPR050450">
    <property type="entry name" value="COX15/CtaA_HemeA_synthase"/>
</dbReference>
<evidence type="ECO:0000256" key="8">
    <source>
        <dbReference type="ARBA" id="ARBA00023133"/>
    </source>
</evidence>
<evidence type="ECO:0000256" key="9">
    <source>
        <dbReference type="ARBA" id="ARBA00023136"/>
    </source>
</evidence>
<evidence type="ECO:0000256" key="2">
    <source>
        <dbReference type="ARBA" id="ARBA00022475"/>
    </source>
</evidence>
<evidence type="ECO:0000256" key="3">
    <source>
        <dbReference type="ARBA" id="ARBA00022692"/>
    </source>
</evidence>
<evidence type="ECO:0000256" key="11">
    <source>
        <dbReference type="ARBA" id="ARBA00023444"/>
    </source>
</evidence>
<keyword evidence="3 12" id="KW-0812">Transmembrane</keyword>
<protein>
    <submittedName>
        <fullName evidence="13">Cytochrome oxidase assembly</fullName>
    </submittedName>
</protein>
<evidence type="ECO:0000256" key="4">
    <source>
        <dbReference type="ARBA" id="ARBA00022723"/>
    </source>
</evidence>
<feature type="transmembrane region" description="Helical" evidence="12">
    <location>
        <begin position="193"/>
        <end position="211"/>
    </location>
</feature>
<feature type="transmembrane region" description="Helical" evidence="12">
    <location>
        <begin position="96"/>
        <end position="115"/>
    </location>
</feature>
<evidence type="ECO:0000256" key="7">
    <source>
        <dbReference type="ARBA" id="ARBA00023004"/>
    </source>
</evidence>
<keyword evidence="4" id="KW-0479">Metal-binding</keyword>
<comment type="pathway">
    <text evidence="11">Porphyrin-containing compound metabolism.</text>
</comment>
<evidence type="ECO:0000313" key="14">
    <source>
        <dbReference type="Proteomes" id="UP000000493"/>
    </source>
</evidence>
<keyword evidence="8" id="KW-0350">Heme biosynthesis</keyword>
<evidence type="ECO:0000256" key="6">
    <source>
        <dbReference type="ARBA" id="ARBA00023002"/>
    </source>
</evidence>
<keyword evidence="6" id="KW-0560">Oxidoreductase</keyword>
<dbReference type="GO" id="GO:0016491">
    <property type="term" value="F:oxidoreductase activity"/>
    <property type="evidence" value="ECO:0007669"/>
    <property type="project" value="UniProtKB-KW"/>
</dbReference>
<dbReference type="KEGG" id="rsi:Runsl_2970"/>
<feature type="transmembrane region" description="Helical" evidence="12">
    <location>
        <begin position="236"/>
        <end position="260"/>
    </location>
</feature>
<name>A0A7U3ZLE9_RUNSL</name>
<keyword evidence="14" id="KW-1185">Reference proteome</keyword>
<sequence>MTNSRLIDENNSNSLFRKLALLTVVVVYILILIGGIVRSTGSGMGCPDWPKCFGSWVPPTEISQLPPNYQEIYGAKLKGEIEFNATKTWIEYLNRLFGVFTGILIFGTLLASIPFLKKDRPVFYMSLAAFLLTGFQGWLGSKVVSAELSPFIVTLHMLLAIVIVFVLLYVTARSYSGYVDVEKVQNRGILNKWLKWTISLSLLQVVIGTQVREAMDVAITGLGNAQRDKWIDNLGIVFYIHRSFSIVIFLLHAGLLYLLTKNSQTKGLIHKLSSALLWIVFVEIITGVILAYLNVPPVAQPIHLTLAIVSVGVQFVVWLLLNAESVFKKKRVLRAENMNV</sequence>
<keyword evidence="9 12" id="KW-0472">Membrane</keyword>
<accession>A0A7U3ZLE9</accession>
<organism evidence="13 14">
    <name type="scientific">Runella slithyformis (strain ATCC 29530 / DSM 19594 / LMG 11500 / NCIMB 11436 / LSU 4)</name>
    <dbReference type="NCBI Taxonomy" id="761193"/>
    <lineage>
        <taxon>Bacteria</taxon>
        <taxon>Pseudomonadati</taxon>
        <taxon>Bacteroidota</taxon>
        <taxon>Cytophagia</taxon>
        <taxon>Cytophagales</taxon>
        <taxon>Spirosomataceae</taxon>
        <taxon>Runella</taxon>
    </lineage>
</organism>
<gene>
    <name evidence="13" type="ordered locus">Runsl_2970</name>
</gene>
<reference evidence="13 14" key="2">
    <citation type="journal article" date="2012" name="Stand. Genomic Sci.">
        <title>Complete genome sequence of the aquatic bacterium Runella slithyformis type strain (LSU 4(T)).</title>
        <authorList>
            <person name="Copeland A."/>
            <person name="Zhang X."/>
            <person name="Misra M."/>
            <person name="Lapidus A."/>
            <person name="Nolan M."/>
            <person name="Lucas S."/>
            <person name="Deshpande S."/>
            <person name="Cheng J.F."/>
            <person name="Tapia R."/>
            <person name="Goodwin L.A."/>
            <person name="Pitluck S."/>
            <person name="Liolios K."/>
            <person name="Pagani I."/>
            <person name="Ivanova N."/>
            <person name="Mikhailova N."/>
            <person name="Pati A."/>
            <person name="Chen A."/>
            <person name="Palaniappan K."/>
            <person name="Land M."/>
            <person name="Hauser L."/>
            <person name="Pan C."/>
            <person name="Jeffries C.D."/>
            <person name="Detter J.C."/>
            <person name="Brambilla E.M."/>
            <person name="Rohde M."/>
            <person name="Djao O.D."/>
            <person name="Goker M."/>
            <person name="Sikorski J."/>
            <person name="Tindall B.J."/>
            <person name="Woyke T."/>
            <person name="Bristow J."/>
            <person name="Eisen J.A."/>
            <person name="Markowitz V."/>
            <person name="Hugenholtz P."/>
            <person name="Kyrpides N.C."/>
            <person name="Klenk H.P."/>
            <person name="Mavromatis K."/>
        </authorList>
    </citation>
    <scope>NUCLEOTIDE SEQUENCE [LARGE SCALE GENOMIC DNA]</scope>
    <source>
        <strain evidence="14">ATCC 29530 / DSM 19594 / LMG 11500 / NCIMB 11436 / LSU 4</strain>
    </source>
</reference>
<feature type="transmembrane region" description="Helical" evidence="12">
    <location>
        <begin position="151"/>
        <end position="172"/>
    </location>
</feature>
<dbReference type="InterPro" id="IPR003780">
    <property type="entry name" value="COX15/CtaA_fam"/>
</dbReference>
<keyword evidence="2" id="KW-1003">Cell membrane</keyword>
<evidence type="ECO:0000256" key="10">
    <source>
        <dbReference type="ARBA" id="ARBA00023157"/>
    </source>
</evidence>
<feature type="transmembrane region" description="Helical" evidence="12">
    <location>
        <begin position="20"/>
        <end position="37"/>
    </location>
</feature>